<protein>
    <submittedName>
        <fullName evidence="8">(wild Malaysian banana) hypothetical protein</fullName>
    </submittedName>
</protein>
<dbReference type="AlphaFoldDB" id="A0A8D7AV65"/>
<evidence type="ECO:0000256" key="6">
    <source>
        <dbReference type="SAM" id="MobiDB-lite"/>
    </source>
</evidence>
<proteinExistence type="predicted"/>
<feature type="compositionally biased region" description="Polar residues" evidence="6">
    <location>
        <begin position="366"/>
        <end position="377"/>
    </location>
</feature>
<keyword evidence="4" id="KW-0472">Membrane</keyword>
<comment type="subcellular location">
    <subcellularLocation>
        <location evidence="1">Membrane</location>
    </subcellularLocation>
</comment>
<keyword evidence="2" id="KW-0812">Transmembrane</keyword>
<feature type="compositionally biased region" description="Polar residues" evidence="6">
    <location>
        <begin position="333"/>
        <end position="348"/>
    </location>
</feature>
<evidence type="ECO:0000256" key="3">
    <source>
        <dbReference type="ARBA" id="ARBA00022989"/>
    </source>
</evidence>
<keyword evidence="3" id="KW-1133">Transmembrane helix</keyword>
<keyword evidence="5" id="KW-0175">Coiled coil</keyword>
<dbReference type="PROSITE" id="PS51775">
    <property type="entry name" value="GTD_BINDING"/>
    <property type="match status" value="1"/>
</dbReference>
<evidence type="ECO:0000313" key="8">
    <source>
        <dbReference type="EMBL" id="CAG1856757.1"/>
    </source>
</evidence>
<dbReference type="PANTHER" id="PTHR31422:SF1">
    <property type="entry name" value="GTD-BINDING DOMAIN-CONTAINING PROTEIN"/>
    <property type="match status" value="1"/>
</dbReference>
<dbReference type="InterPro" id="IPR007656">
    <property type="entry name" value="GTD-bd"/>
</dbReference>
<dbReference type="GO" id="GO:0016020">
    <property type="term" value="C:membrane"/>
    <property type="evidence" value="ECO:0007669"/>
    <property type="project" value="UniProtKB-SubCell"/>
</dbReference>
<accession>A0A8D7AV65</accession>
<feature type="region of interest" description="Disordered" evidence="6">
    <location>
        <begin position="177"/>
        <end position="236"/>
    </location>
</feature>
<name>A0A8D7AV65_MUSAM</name>
<evidence type="ECO:0000259" key="7">
    <source>
        <dbReference type="PROSITE" id="PS51775"/>
    </source>
</evidence>
<reference evidence="8" key="1">
    <citation type="submission" date="2021-03" db="EMBL/GenBank/DDBJ databases">
        <authorList>
            <consortium name="Genoscope - CEA"/>
            <person name="William W."/>
        </authorList>
    </citation>
    <scope>NUCLEOTIDE SEQUENCE</scope>
    <source>
        <strain evidence="8">Doubled-haploid Pahang</strain>
    </source>
</reference>
<feature type="coiled-coil region" evidence="5">
    <location>
        <begin position="19"/>
        <end position="89"/>
    </location>
</feature>
<evidence type="ECO:0000256" key="2">
    <source>
        <dbReference type="ARBA" id="ARBA00022692"/>
    </source>
</evidence>
<evidence type="ECO:0000256" key="4">
    <source>
        <dbReference type="ARBA" id="ARBA00023136"/>
    </source>
</evidence>
<evidence type="ECO:0000256" key="1">
    <source>
        <dbReference type="ARBA" id="ARBA00004370"/>
    </source>
</evidence>
<organism evidence="8">
    <name type="scientific">Musa acuminata subsp. malaccensis</name>
    <name type="common">Wild banana</name>
    <name type="synonym">Musa malaccensis</name>
    <dbReference type="NCBI Taxonomy" id="214687"/>
    <lineage>
        <taxon>Eukaryota</taxon>
        <taxon>Viridiplantae</taxon>
        <taxon>Streptophyta</taxon>
        <taxon>Embryophyta</taxon>
        <taxon>Tracheophyta</taxon>
        <taxon>Spermatophyta</taxon>
        <taxon>Magnoliopsida</taxon>
        <taxon>Liliopsida</taxon>
        <taxon>Zingiberales</taxon>
        <taxon>Musaceae</taxon>
        <taxon>Musa</taxon>
    </lineage>
</organism>
<dbReference type="EMBL" id="HG996473">
    <property type="protein sequence ID" value="CAG1856757.1"/>
    <property type="molecule type" value="Genomic_DNA"/>
</dbReference>
<dbReference type="PANTHER" id="PTHR31422">
    <property type="entry name" value="BNAANNG28530D PROTEIN"/>
    <property type="match status" value="1"/>
</dbReference>
<feature type="compositionally biased region" description="Polar residues" evidence="6">
    <location>
        <begin position="217"/>
        <end position="236"/>
    </location>
</feature>
<dbReference type="Pfam" id="PF04576">
    <property type="entry name" value="Zein-binding"/>
    <property type="match status" value="1"/>
</dbReference>
<feature type="domain" description="GTD-binding" evidence="7">
    <location>
        <begin position="3"/>
        <end position="101"/>
    </location>
</feature>
<sequence>MAEREIAVTKEALHQYIIIRKLHMELEEEREASATAANEALSVILRLQREKAAEKMEACQYRRIAEEKMHHAEQSLIILEEEMQQKEFEILILKHQIKLYKTKLLSNGIGDLGSGNVVTSEDGALVDKTGLHGYISRNISLPPLRVVKLCSETGGNENSLLAFSEQTKWKRIGDCTDQLGDKNRETPNLFRESATDDYNSEEVDGEVKYESSPRRNGCQTTSSNSPHSSGKEFSSCSRDSTLTGDALCHSNCGTKICLDAEGASSLHSQAVKQVDTMESVGDSISHDQIESRRNANHLACVHDIFEVPESDKYHTSREPNKHFLEESIKESKTSVGTEDLVSQDTVESPSRDNDWLDRVVTHSDHSSGISTPTSQPDKLSAPTKGEMLNYNSVLVDSINRTCIMRNDFEHIKFQLQQIEYEKIMKMEDYERSNEQLKLLRDIYDKLNTIECHLQSSRSKKCLQHNESQLISVIEVSSCCYL</sequence>
<feature type="compositionally biased region" description="Basic and acidic residues" evidence="6">
    <location>
        <begin position="349"/>
        <end position="365"/>
    </location>
</feature>
<gene>
    <name evidence="8" type="ORF">GSMUA_38810.1</name>
</gene>
<dbReference type="GO" id="GO:0080115">
    <property type="term" value="F:myosin XI tail binding"/>
    <property type="evidence" value="ECO:0007669"/>
    <property type="project" value="UniProtKB-ARBA"/>
</dbReference>
<feature type="region of interest" description="Disordered" evidence="6">
    <location>
        <begin position="329"/>
        <end position="383"/>
    </location>
</feature>
<evidence type="ECO:0000256" key="5">
    <source>
        <dbReference type="SAM" id="Coils"/>
    </source>
</evidence>